<keyword evidence="2" id="KW-0813">Transport</keyword>
<comment type="similarity">
    <text evidence="1">Belongs to the bacterial solute-binding protein 5 family.</text>
</comment>
<dbReference type="InterPro" id="IPR039424">
    <property type="entry name" value="SBP_5"/>
</dbReference>
<evidence type="ECO:0000259" key="5">
    <source>
        <dbReference type="Pfam" id="PF00496"/>
    </source>
</evidence>
<comment type="caution">
    <text evidence="6">The sequence shown here is derived from an EMBL/GenBank/DDBJ whole genome shotgun (WGS) entry which is preliminary data.</text>
</comment>
<dbReference type="SUPFAM" id="SSF53850">
    <property type="entry name" value="Periplasmic binding protein-like II"/>
    <property type="match status" value="1"/>
</dbReference>
<dbReference type="RefSeq" id="WP_273934958.1">
    <property type="nucleotide sequence ID" value="NZ_CP097263.1"/>
</dbReference>
<dbReference type="InterPro" id="IPR030678">
    <property type="entry name" value="Peptide/Ni-bd"/>
</dbReference>
<gene>
    <name evidence="6" type="ORF">ACFFH7_27240</name>
</gene>
<dbReference type="Proteomes" id="UP001589810">
    <property type="component" value="Unassembled WGS sequence"/>
</dbReference>
<dbReference type="Gene3D" id="3.10.105.10">
    <property type="entry name" value="Dipeptide-binding Protein, Domain 3"/>
    <property type="match status" value="1"/>
</dbReference>
<sequence>MRRLLLPASLLTAAVVLAACTGEPTPSRAGTVDDNTTITLADATEPASLNPVQGFAPEGGSRMYDGLVGYQADRTLRPVLATDLPQPSPDGKSWTVKLHERVRFADGSPLTAADVVAEYNAVLDPAVKSPLRPDFDMLDGVTAVDELTVRFDLSYPFPSFPTRLVLGVIPHTALTAAQPPGTGAYSVAGWDKGKQLVLGLNKYYYGVPPKVVKVTVVFVPDDATRIQRLQNGDFDGIEVPPSEAVAVAKFDGVKVITEDTADYRAVTLPADNPVTSDHSVRLALNFAIDRKDLIGNALGGKGTPASTPMPDSLPEFVDPQAVYRFDRGAAGRILDQAGWVAGADGIRAKGGVRAAFTVGYPAGDLERRAIAQAFATQLRAVGFDVTAVAGAGVAQIVAGGNPFDPDLAVRQVLRTGGTANTTGYSDAAVDTALDTAHKATDPAARATAFRAAQRAYLGEPSLVTLAFVTHTYAVHDNWAGSVAITEPAVHGPLTWGPWWNLETWTIR</sequence>
<accession>A0ABV6MYT6</accession>
<dbReference type="Gene3D" id="3.40.190.10">
    <property type="entry name" value="Periplasmic binding protein-like II"/>
    <property type="match status" value="1"/>
</dbReference>
<dbReference type="PANTHER" id="PTHR30290">
    <property type="entry name" value="PERIPLASMIC BINDING COMPONENT OF ABC TRANSPORTER"/>
    <property type="match status" value="1"/>
</dbReference>
<feature type="chain" id="PRO_5045258266" evidence="4">
    <location>
        <begin position="19"/>
        <end position="507"/>
    </location>
</feature>
<feature type="signal peptide" evidence="4">
    <location>
        <begin position="1"/>
        <end position="18"/>
    </location>
</feature>
<evidence type="ECO:0000256" key="4">
    <source>
        <dbReference type="SAM" id="SignalP"/>
    </source>
</evidence>
<dbReference type="Gene3D" id="3.90.76.10">
    <property type="entry name" value="Dipeptide-binding Protein, Domain 1"/>
    <property type="match status" value="1"/>
</dbReference>
<evidence type="ECO:0000313" key="7">
    <source>
        <dbReference type="Proteomes" id="UP001589810"/>
    </source>
</evidence>
<dbReference type="Pfam" id="PF00496">
    <property type="entry name" value="SBP_bac_5"/>
    <property type="match status" value="1"/>
</dbReference>
<dbReference type="PROSITE" id="PS51257">
    <property type="entry name" value="PROKAR_LIPOPROTEIN"/>
    <property type="match status" value="1"/>
</dbReference>
<feature type="domain" description="Solute-binding protein family 5" evidence="5">
    <location>
        <begin position="76"/>
        <end position="387"/>
    </location>
</feature>
<dbReference type="PANTHER" id="PTHR30290:SF9">
    <property type="entry name" value="OLIGOPEPTIDE-BINDING PROTEIN APPA"/>
    <property type="match status" value="1"/>
</dbReference>
<dbReference type="EMBL" id="JBHLUD010000009">
    <property type="protein sequence ID" value="MFC0545232.1"/>
    <property type="molecule type" value="Genomic_DNA"/>
</dbReference>
<evidence type="ECO:0000256" key="1">
    <source>
        <dbReference type="ARBA" id="ARBA00005695"/>
    </source>
</evidence>
<evidence type="ECO:0000256" key="3">
    <source>
        <dbReference type="ARBA" id="ARBA00022729"/>
    </source>
</evidence>
<organism evidence="6 7">
    <name type="scientific">Kutzneria chonburiensis</name>
    <dbReference type="NCBI Taxonomy" id="1483604"/>
    <lineage>
        <taxon>Bacteria</taxon>
        <taxon>Bacillati</taxon>
        <taxon>Actinomycetota</taxon>
        <taxon>Actinomycetes</taxon>
        <taxon>Pseudonocardiales</taxon>
        <taxon>Pseudonocardiaceae</taxon>
        <taxon>Kutzneria</taxon>
    </lineage>
</organism>
<name>A0ABV6MYT6_9PSEU</name>
<proteinExistence type="inferred from homology"/>
<reference evidence="6 7" key="1">
    <citation type="submission" date="2024-09" db="EMBL/GenBank/DDBJ databases">
        <authorList>
            <person name="Sun Q."/>
            <person name="Mori K."/>
        </authorList>
    </citation>
    <scope>NUCLEOTIDE SEQUENCE [LARGE SCALE GENOMIC DNA]</scope>
    <source>
        <strain evidence="6 7">TBRC 1432</strain>
    </source>
</reference>
<evidence type="ECO:0000256" key="2">
    <source>
        <dbReference type="ARBA" id="ARBA00022448"/>
    </source>
</evidence>
<protein>
    <submittedName>
        <fullName evidence="6">ABC transporter substrate-binding protein</fullName>
    </submittedName>
</protein>
<dbReference type="InterPro" id="IPR000914">
    <property type="entry name" value="SBP_5_dom"/>
</dbReference>
<keyword evidence="7" id="KW-1185">Reference proteome</keyword>
<keyword evidence="3 4" id="KW-0732">Signal</keyword>
<evidence type="ECO:0000313" key="6">
    <source>
        <dbReference type="EMBL" id="MFC0545232.1"/>
    </source>
</evidence>
<dbReference type="PIRSF" id="PIRSF002741">
    <property type="entry name" value="MppA"/>
    <property type="match status" value="1"/>
</dbReference>